<keyword evidence="2" id="KW-0812">Transmembrane</keyword>
<evidence type="ECO:0000313" key="4">
    <source>
        <dbReference type="Proteomes" id="UP000054761"/>
    </source>
</evidence>
<feature type="region of interest" description="Disordered" evidence="1">
    <location>
        <begin position="323"/>
        <end position="343"/>
    </location>
</feature>
<comment type="caution">
    <text evidence="3">The sequence shown here is derived from an EMBL/GenBank/DDBJ whole genome shotgun (WGS) entry which is preliminary data.</text>
</comment>
<feature type="transmembrane region" description="Helical" evidence="2">
    <location>
        <begin position="135"/>
        <end position="155"/>
    </location>
</feature>
<protein>
    <submittedName>
        <fullName evidence="3">Coiled-coil protein</fullName>
    </submittedName>
</protein>
<name>A0A0W0V4J0_9GAMM</name>
<dbReference type="EMBL" id="LNYH01000147">
    <property type="protein sequence ID" value="KTD15036.1"/>
    <property type="molecule type" value="Genomic_DNA"/>
</dbReference>
<gene>
    <name evidence="3" type="ORF">Lisr_2381</name>
</gene>
<keyword evidence="4" id="KW-1185">Reference proteome</keyword>
<accession>A0A0W0V4J0</accession>
<evidence type="ECO:0000313" key="3">
    <source>
        <dbReference type="EMBL" id="KTD15036.1"/>
    </source>
</evidence>
<feature type="transmembrane region" description="Helical" evidence="2">
    <location>
        <begin position="278"/>
        <end position="300"/>
    </location>
</feature>
<feature type="transmembrane region" description="Helical" evidence="2">
    <location>
        <begin position="250"/>
        <end position="272"/>
    </location>
</feature>
<keyword evidence="2" id="KW-0472">Membrane</keyword>
<feature type="transmembrane region" description="Helical" evidence="2">
    <location>
        <begin position="104"/>
        <end position="129"/>
    </location>
</feature>
<proteinExistence type="predicted"/>
<evidence type="ECO:0000256" key="1">
    <source>
        <dbReference type="SAM" id="MobiDB-lite"/>
    </source>
</evidence>
<reference evidence="3 4" key="1">
    <citation type="submission" date="2015-11" db="EMBL/GenBank/DDBJ databases">
        <title>Genomic analysis of 38 Legionella species identifies large and diverse effector repertoires.</title>
        <authorList>
            <person name="Burstein D."/>
            <person name="Amaro F."/>
            <person name="Zusman T."/>
            <person name="Lifshitz Z."/>
            <person name="Cohen O."/>
            <person name="Gilbert J.A."/>
            <person name="Pupko T."/>
            <person name="Shuman H.A."/>
            <person name="Segal G."/>
        </authorList>
    </citation>
    <scope>NUCLEOTIDE SEQUENCE [LARGE SCALE GENOMIC DNA]</scope>
    <source>
        <strain evidence="3 4">Bercovier 4</strain>
    </source>
</reference>
<organism evidence="3 4">
    <name type="scientific">Legionella israelensis</name>
    <dbReference type="NCBI Taxonomy" id="454"/>
    <lineage>
        <taxon>Bacteria</taxon>
        <taxon>Pseudomonadati</taxon>
        <taxon>Pseudomonadota</taxon>
        <taxon>Gammaproteobacteria</taxon>
        <taxon>Legionellales</taxon>
        <taxon>Legionellaceae</taxon>
        <taxon>Legionella</taxon>
    </lineage>
</organism>
<sequence>MLFTNLNVIEGSIMADIKLSKHSKRLMSQCLGTEVTVSDITTDTLLIWLNKEESCVDSAVKDKRFLLESIRAALLRDYKNHLSECEPDQKDKKEKKRWPAKIKFALLVIAGTIFYGCEGFDSITALLGIFNLPAVATFIVGSVFSIFSILVFYGFDLQQISQHLGVKIKNAPKLLDLYLKQLKYARELYTQISLKAKTASKEDLNNYLAILNYLESRKGELQETQKTFDKAIHHPALVVAKYATAAVAGVLFFGGGYFAGQTVALAVVGLFIASVSPVSWPVIAISLTVALAAFSIYWFVERPFVQNLIGRWMGLDKDKIEQFSDETTPHDEKKTNKKSVADRDSENLKIARNMIEMKEQNIKLEERQSVASQPITIEPQTSRKDPRYPKLVSMDYSVSNVRRVTSTSVPEKHYSGEKANSGVLWFSSPKGQNIESDVHYHKTSESPVYSTSQ</sequence>
<keyword evidence="2" id="KW-1133">Transmembrane helix</keyword>
<evidence type="ECO:0000256" key="2">
    <source>
        <dbReference type="SAM" id="Phobius"/>
    </source>
</evidence>
<dbReference type="AlphaFoldDB" id="A0A0W0V4J0"/>
<feature type="region of interest" description="Disordered" evidence="1">
    <location>
        <begin position="434"/>
        <end position="453"/>
    </location>
</feature>
<dbReference type="PATRIC" id="fig|454.4.peg.2603"/>
<dbReference type="Proteomes" id="UP000054761">
    <property type="component" value="Unassembled WGS sequence"/>
</dbReference>